<dbReference type="PANTHER" id="PTHR21427">
    <property type="entry name" value="UBIQUINONE BIOSYNTHESIS PROTEIN COQ9, MITOCHONDRIAL"/>
    <property type="match status" value="1"/>
</dbReference>
<proteinExistence type="inferred from homology"/>
<dbReference type="InterPro" id="IPR013718">
    <property type="entry name" value="COQ9_C"/>
</dbReference>
<evidence type="ECO:0000313" key="11">
    <source>
        <dbReference type="Proteomes" id="UP000290900"/>
    </source>
</evidence>
<dbReference type="InParanoid" id="A0A448YRW5"/>
<evidence type="ECO:0000256" key="5">
    <source>
        <dbReference type="ARBA" id="ARBA00022946"/>
    </source>
</evidence>
<evidence type="ECO:0000256" key="8">
    <source>
        <dbReference type="RuleBase" id="RU366063"/>
    </source>
</evidence>
<protein>
    <recommendedName>
        <fullName evidence="8">Ubiquinone biosynthesis protein</fullName>
    </recommendedName>
</protein>
<dbReference type="AlphaFoldDB" id="A0A448YRW5"/>
<dbReference type="GO" id="GO:0008289">
    <property type="term" value="F:lipid binding"/>
    <property type="evidence" value="ECO:0007669"/>
    <property type="project" value="UniProtKB-UniRule"/>
</dbReference>
<sequence>MLSLIKGLPVTKAAQILPILSAKAASSSNCARSYHSFYHVEPPIADPSSLENQILAKAYTEFVPKVGFTEKAVNRAAAALGTNPNSLGAIFNFTTPSHDIAMELALYHLKFARQEMHDQNKEKAISLPNEKERLKFYVAQRLLLNRPVIDFYYQALGRMILPSNVSESLKELHNLADDISYYAGDRSTDFAWYSKRFAVAGAFVQSELFMLKDNSPDFRDTIQFASDRLDEVDKLGRIYNSFEEWLLFNGISTINMIRSQLVRG</sequence>
<dbReference type="NCBIfam" id="TIGR02396">
    <property type="entry name" value="diverge_rpsU"/>
    <property type="match status" value="1"/>
</dbReference>
<comment type="pathway">
    <text evidence="2 8">Cofactor biosynthesis; ubiquinone biosynthesis.</text>
</comment>
<reference evidence="10 11" key="1">
    <citation type="submission" date="2018-12" db="EMBL/GenBank/DDBJ databases">
        <authorList>
            <person name="Tiukova I."/>
            <person name="Dainat J."/>
        </authorList>
    </citation>
    <scope>NUCLEOTIDE SEQUENCE [LARGE SCALE GENOMIC DNA]</scope>
</reference>
<feature type="domain" description="COQ9 C-terminal" evidence="9">
    <location>
        <begin position="165"/>
        <end position="236"/>
    </location>
</feature>
<keyword evidence="7 8" id="KW-0496">Mitochondrion</keyword>
<evidence type="ECO:0000256" key="3">
    <source>
        <dbReference type="ARBA" id="ARBA00010766"/>
    </source>
</evidence>
<comment type="subcellular location">
    <subcellularLocation>
        <location evidence="1 8">Mitochondrion</location>
    </subcellularLocation>
</comment>
<accession>A0A448YRW5</accession>
<dbReference type="GO" id="GO:0005743">
    <property type="term" value="C:mitochondrial inner membrane"/>
    <property type="evidence" value="ECO:0007669"/>
    <property type="project" value="TreeGrafter"/>
</dbReference>
<evidence type="ECO:0000256" key="4">
    <source>
        <dbReference type="ARBA" id="ARBA00022688"/>
    </source>
</evidence>
<dbReference type="Proteomes" id="UP000290900">
    <property type="component" value="Unassembled WGS sequence"/>
</dbReference>
<evidence type="ECO:0000256" key="2">
    <source>
        <dbReference type="ARBA" id="ARBA00004749"/>
    </source>
</evidence>
<evidence type="ECO:0000256" key="7">
    <source>
        <dbReference type="ARBA" id="ARBA00023128"/>
    </source>
</evidence>
<evidence type="ECO:0000259" key="9">
    <source>
        <dbReference type="Pfam" id="PF08511"/>
    </source>
</evidence>
<keyword evidence="6 8" id="KW-0446">Lipid-binding</keyword>
<evidence type="ECO:0000256" key="6">
    <source>
        <dbReference type="ARBA" id="ARBA00023121"/>
    </source>
</evidence>
<dbReference type="GO" id="GO:0006744">
    <property type="term" value="P:ubiquinone biosynthetic process"/>
    <property type="evidence" value="ECO:0007669"/>
    <property type="project" value="UniProtKB-UniRule"/>
</dbReference>
<dbReference type="InterPro" id="IPR012762">
    <property type="entry name" value="Ubiq_biosynth_COQ9"/>
</dbReference>
<comment type="function">
    <text evidence="8">Membrane-associated protein that warps the membrane surface to access and bind aromatic isoprenes with high specificity, including ubiquinone (CoQ) isoprene intermediates and presents them directly to Coq7, therefore facilitating the Coq7-mediated hydroxylase step. Participates in the biosynthesis of coenzyme Q, also named ubiquinone, an essential lipid-soluble electron transporter for aerobic cellular respiration.</text>
</comment>
<dbReference type="STRING" id="13370.A0A448YRW5"/>
<dbReference type="EMBL" id="CAACVR010000056">
    <property type="protein sequence ID" value="VEU23648.1"/>
    <property type="molecule type" value="Genomic_DNA"/>
</dbReference>
<dbReference type="UniPathway" id="UPA00232"/>
<dbReference type="Gene3D" id="1.10.357.10">
    <property type="entry name" value="Tetracycline Repressor, domain 2"/>
    <property type="match status" value="1"/>
</dbReference>
<dbReference type="OrthoDB" id="619536at2759"/>
<evidence type="ECO:0000313" key="10">
    <source>
        <dbReference type="EMBL" id="VEU23648.1"/>
    </source>
</evidence>
<keyword evidence="5" id="KW-0809">Transit peptide</keyword>
<comment type="similarity">
    <text evidence="3 8">Belongs to the COQ9 family.</text>
</comment>
<dbReference type="FunCoup" id="A0A448YRW5">
    <property type="interactions" value="255"/>
</dbReference>
<dbReference type="PANTHER" id="PTHR21427:SF19">
    <property type="entry name" value="UBIQUINONE BIOSYNTHESIS PROTEIN COQ9, MITOCHONDRIAL"/>
    <property type="match status" value="1"/>
</dbReference>
<evidence type="ECO:0000256" key="1">
    <source>
        <dbReference type="ARBA" id="ARBA00004173"/>
    </source>
</evidence>
<gene>
    <name evidence="10" type="ORF">BRENAR_LOCUS4377</name>
</gene>
<organism evidence="10 11">
    <name type="scientific">Brettanomyces naardenensis</name>
    <name type="common">Yeast</name>
    <dbReference type="NCBI Taxonomy" id="13370"/>
    <lineage>
        <taxon>Eukaryota</taxon>
        <taxon>Fungi</taxon>
        <taxon>Dikarya</taxon>
        <taxon>Ascomycota</taxon>
        <taxon>Saccharomycotina</taxon>
        <taxon>Pichiomycetes</taxon>
        <taxon>Pichiales</taxon>
        <taxon>Pichiaceae</taxon>
        <taxon>Brettanomyces</taxon>
    </lineage>
</organism>
<keyword evidence="4 8" id="KW-0831">Ubiquinone biosynthesis</keyword>
<name>A0A448YRW5_BRENA</name>
<keyword evidence="11" id="KW-1185">Reference proteome</keyword>
<dbReference type="Pfam" id="PF08511">
    <property type="entry name" value="COQ9"/>
    <property type="match status" value="1"/>
</dbReference>